<feature type="compositionally biased region" description="Pro residues" evidence="1">
    <location>
        <begin position="10"/>
        <end position="31"/>
    </location>
</feature>
<feature type="region of interest" description="Disordered" evidence="1">
    <location>
        <begin position="194"/>
        <end position="229"/>
    </location>
</feature>
<name>A0A8B9CUS5_9AVES</name>
<dbReference type="Ensembl" id="ENSABRT00000035714.1">
    <property type="protein sequence ID" value="ENSABRP00000025509.1"/>
    <property type="gene ID" value="ENSABRG00000021381.1"/>
</dbReference>
<evidence type="ECO:0000256" key="1">
    <source>
        <dbReference type="SAM" id="MobiDB-lite"/>
    </source>
</evidence>
<feature type="region of interest" description="Disordered" evidence="1">
    <location>
        <begin position="1"/>
        <end position="62"/>
    </location>
</feature>
<evidence type="ECO:0000313" key="2">
    <source>
        <dbReference type="Ensembl" id="ENSABRP00000025509.1"/>
    </source>
</evidence>
<accession>A0A8B9CUS5</accession>
<proteinExistence type="predicted"/>
<organism evidence="2 3">
    <name type="scientific">Anser brachyrhynchus</name>
    <name type="common">Pink-footed goose</name>
    <dbReference type="NCBI Taxonomy" id="132585"/>
    <lineage>
        <taxon>Eukaryota</taxon>
        <taxon>Metazoa</taxon>
        <taxon>Chordata</taxon>
        <taxon>Craniata</taxon>
        <taxon>Vertebrata</taxon>
        <taxon>Euteleostomi</taxon>
        <taxon>Archelosauria</taxon>
        <taxon>Archosauria</taxon>
        <taxon>Dinosauria</taxon>
        <taxon>Saurischia</taxon>
        <taxon>Theropoda</taxon>
        <taxon>Coelurosauria</taxon>
        <taxon>Aves</taxon>
        <taxon>Neognathae</taxon>
        <taxon>Galloanserae</taxon>
        <taxon>Anseriformes</taxon>
        <taxon>Anatidae</taxon>
        <taxon>Anserinae</taxon>
        <taxon>Anser</taxon>
    </lineage>
</organism>
<reference evidence="2" key="2">
    <citation type="submission" date="2025-09" db="UniProtKB">
        <authorList>
            <consortium name="Ensembl"/>
        </authorList>
    </citation>
    <scope>IDENTIFICATION</scope>
</reference>
<evidence type="ECO:0000313" key="3">
    <source>
        <dbReference type="Proteomes" id="UP000694426"/>
    </source>
</evidence>
<feature type="region of interest" description="Disordered" evidence="1">
    <location>
        <begin position="278"/>
        <end position="312"/>
    </location>
</feature>
<sequence>TQHQRRQPAPGQPPPCPRVPPPNMSPRPCFPPHQVTQGTPRPGCPQALPLTGSPRPGCPHTLPPRGTPNLGCPHAPPPKEYPCAGCPHVPPPVGTPCMGFPHEAPPMGDPLSRMSPCTDIPTLHHPQGHQIWDVPMHHHPRGRQIWEVPMHRHPQGPQIWDVPMHHHPRGRQIWEVPMHRHPQGPQIWDVPMYRHPCSPRANPPGRPRRRKSRARAQQCRKASRQPPAVVTRCPRWSHVARSGSAVAPSRQQRHVAGSPRHCPAVGTWGHTRLVQGTHTQGDMGTGQGDTTGAHGDGGHNLQHTWEHGQCHM</sequence>
<dbReference type="AlphaFoldDB" id="A0A8B9CUS5"/>
<reference evidence="2" key="1">
    <citation type="submission" date="2025-08" db="UniProtKB">
        <authorList>
            <consortium name="Ensembl"/>
        </authorList>
    </citation>
    <scope>IDENTIFICATION</scope>
</reference>
<protein>
    <submittedName>
        <fullName evidence="2">Uncharacterized protein</fullName>
    </submittedName>
</protein>
<dbReference type="Proteomes" id="UP000694426">
    <property type="component" value="Unplaced"/>
</dbReference>
<feature type="region of interest" description="Disordered" evidence="1">
    <location>
        <begin position="241"/>
        <end position="264"/>
    </location>
</feature>
<keyword evidence="3" id="KW-1185">Reference proteome</keyword>